<dbReference type="EMBL" id="JACOFT010000006">
    <property type="protein sequence ID" value="MBC3812920.1"/>
    <property type="molecule type" value="Genomic_DNA"/>
</dbReference>
<dbReference type="RefSeq" id="WP_190480809.1">
    <property type="nucleotide sequence ID" value="NZ_JACOFT010000006.1"/>
</dbReference>
<proteinExistence type="predicted"/>
<dbReference type="Proteomes" id="UP000637632">
    <property type="component" value="Unassembled WGS sequence"/>
</dbReference>
<feature type="transmembrane region" description="Helical" evidence="1">
    <location>
        <begin position="157"/>
        <end position="177"/>
    </location>
</feature>
<gene>
    <name evidence="2" type="ORF">H8K26_15855</name>
</gene>
<keyword evidence="1" id="KW-1133">Transmembrane helix</keyword>
<keyword evidence="3" id="KW-1185">Reference proteome</keyword>
<feature type="transmembrane region" description="Helical" evidence="1">
    <location>
        <begin position="278"/>
        <end position="299"/>
    </location>
</feature>
<protein>
    <recommendedName>
        <fullName evidence="4">Transmembrane protein</fullName>
    </recommendedName>
</protein>
<feature type="transmembrane region" description="Helical" evidence="1">
    <location>
        <begin position="85"/>
        <end position="106"/>
    </location>
</feature>
<feature type="transmembrane region" description="Helical" evidence="1">
    <location>
        <begin position="247"/>
        <end position="266"/>
    </location>
</feature>
<feature type="transmembrane region" description="Helical" evidence="1">
    <location>
        <begin position="112"/>
        <end position="136"/>
    </location>
</feature>
<feature type="transmembrane region" description="Helical" evidence="1">
    <location>
        <begin position="398"/>
        <end position="422"/>
    </location>
</feature>
<evidence type="ECO:0008006" key="4">
    <source>
        <dbReference type="Google" id="ProtNLM"/>
    </source>
</evidence>
<evidence type="ECO:0000313" key="3">
    <source>
        <dbReference type="Proteomes" id="UP000637632"/>
    </source>
</evidence>
<name>A0ABR6XJW9_9BURK</name>
<accession>A0ABR6XJW9</accession>
<reference evidence="2 3" key="1">
    <citation type="submission" date="2020-08" db="EMBL/GenBank/DDBJ databases">
        <title>Novel species isolated from subtropical streams in China.</title>
        <authorList>
            <person name="Lu H."/>
        </authorList>
    </citation>
    <scope>NUCLEOTIDE SEQUENCE [LARGE SCALE GENOMIC DNA]</scope>
    <source>
        <strain evidence="2 3">CCTCC AB 2015119</strain>
    </source>
</reference>
<comment type="caution">
    <text evidence="2">The sequence shown here is derived from an EMBL/GenBank/DDBJ whole genome shotgun (WGS) entry which is preliminary data.</text>
</comment>
<feature type="transmembrane region" description="Helical" evidence="1">
    <location>
        <begin position="189"/>
        <end position="213"/>
    </location>
</feature>
<organism evidence="2 3">
    <name type="scientific">Undibacterium aquatile</name>
    <dbReference type="NCBI Taxonomy" id="1537398"/>
    <lineage>
        <taxon>Bacteria</taxon>
        <taxon>Pseudomonadati</taxon>
        <taxon>Pseudomonadota</taxon>
        <taxon>Betaproteobacteria</taxon>
        <taxon>Burkholderiales</taxon>
        <taxon>Oxalobacteraceae</taxon>
        <taxon>Undibacterium</taxon>
    </lineage>
</organism>
<keyword evidence="1" id="KW-0472">Membrane</keyword>
<evidence type="ECO:0000256" key="1">
    <source>
        <dbReference type="SAM" id="Phobius"/>
    </source>
</evidence>
<sequence length="445" mass="47970">MSGVNILNYELAPSPATIFGCLLPAPWLGLVAGLLLAFGSASGLPDRFAPLTLAVTHSLVLGMLMPVMIGALFQLMPVVAGQTVAAARYISPFVAIGSALIAAGLASGFLSGYVYGFMFAAGCAFVLYGAVVCALLHTAWRISVVDATTRTLRWTGVAIAMVVGIGIALAGNFAGWWSIDVLHWLNLHVAWGLVGLIATLVLGVGSTTVPMFWQSARPSARWQRVVPAALWIPLVLATPVFFWQWALLAGCAFMLIFASIALRAIWRARRRFDPAWQLWLVSAASWATAALLTGLYNAGDSVHGLLAALPVWVIQAFPWWIGVLVLVGGAVLPVNAMMGKIIPFLVFLHLRRQTPAGRRVPAMQVILPPQRLLWQARLVLLALLLLLLLPLAPMALTTFAGLVFAASQGLLGALMLMTLFRYRRELHTVLMRPEANNIPHIPQKN</sequence>
<feature type="transmembrane region" description="Helical" evidence="1">
    <location>
        <begin position="319"/>
        <end position="350"/>
    </location>
</feature>
<keyword evidence="1" id="KW-0812">Transmembrane</keyword>
<feature type="transmembrane region" description="Helical" evidence="1">
    <location>
        <begin position="16"/>
        <end position="39"/>
    </location>
</feature>
<evidence type="ECO:0000313" key="2">
    <source>
        <dbReference type="EMBL" id="MBC3812920.1"/>
    </source>
</evidence>
<feature type="transmembrane region" description="Helical" evidence="1">
    <location>
        <begin position="51"/>
        <end position="73"/>
    </location>
</feature>
<feature type="transmembrane region" description="Helical" evidence="1">
    <location>
        <begin position="371"/>
        <end position="392"/>
    </location>
</feature>